<reference evidence="5 6" key="1">
    <citation type="submission" date="2018-01" db="EMBL/GenBank/DDBJ databases">
        <title>Denitrification phenotypes of diverse strains of Pseudomonas stutzeri.</title>
        <authorList>
            <person name="Milligan D.A."/>
            <person name="Bergaust L."/>
            <person name="Bakken L.R."/>
            <person name="Frostegard A."/>
        </authorList>
    </citation>
    <scope>NUCLEOTIDE SEQUENCE [LARGE SCALE GENOMIC DNA]</scope>
    <source>
        <strain evidence="5 6">28a3</strain>
    </source>
</reference>
<keyword evidence="1" id="KW-0540">Nuclease</keyword>
<gene>
    <name evidence="5" type="ORF">CXL00_08905</name>
</gene>
<dbReference type="PANTHER" id="PTHR23044:SF61">
    <property type="entry name" value="3'-5' EXORIBONUCLEASE 1-RELATED"/>
    <property type="match status" value="1"/>
</dbReference>
<dbReference type="SMART" id="SM00479">
    <property type="entry name" value="EXOIII"/>
    <property type="match status" value="1"/>
</dbReference>
<dbReference type="Gene3D" id="3.30.420.10">
    <property type="entry name" value="Ribonuclease H-like superfamily/Ribonuclease H"/>
    <property type="match status" value="1"/>
</dbReference>
<evidence type="ECO:0000256" key="1">
    <source>
        <dbReference type="ARBA" id="ARBA00022722"/>
    </source>
</evidence>
<evidence type="ECO:0000256" key="3">
    <source>
        <dbReference type="ARBA" id="ARBA00022839"/>
    </source>
</evidence>
<dbReference type="InterPro" id="IPR047201">
    <property type="entry name" value="ERI-1_3'hExo-like"/>
</dbReference>
<dbReference type="GO" id="GO:0003676">
    <property type="term" value="F:nucleic acid binding"/>
    <property type="evidence" value="ECO:0007669"/>
    <property type="project" value="InterPro"/>
</dbReference>
<feature type="domain" description="Exonuclease" evidence="4">
    <location>
        <begin position="21"/>
        <end position="216"/>
    </location>
</feature>
<dbReference type="GO" id="GO:0000175">
    <property type="term" value="F:3'-5'-RNA exonuclease activity"/>
    <property type="evidence" value="ECO:0007669"/>
    <property type="project" value="InterPro"/>
</dbReference>
<evidence type="ECO:0000259" key="4">
    <source>
        <dbReference type="SMART" id="SM00479"/>
    </source>
</evidence>
<dbReference type="EMBL" id="POUW01000003">
    <property type="protein sequence ID" value="PNG05941.1"/>
    <property type="molecule type" value="Genomic_DNA"/>
</dbReference>
<dbReference type="InterPro" id="IPR051274">
    <property type="entry name" value="3-5_Exoribonuclease"/>
</dbReference>
<dbReference type="InterPro" id="IPR036397">
    <property type="entry name" value="RNaseH_sf"/>
</dbReference>
<dbReference type="InterPro" id="IPR012337">
    <property type="entry name" value="RNaseH-like_sf"/>
</dbReference>
<evidence type="ECO:0000313" key="5">
    <source>
        <dbReference type="EMBL" id="PNG05941.1"/>
    </source>
</evidence>
<protein>
    <submittedName>
        <fullName evidence="5">Exonuclease</fullName>
    </submittedName>
</protein>
<comment type="caution">
    <text evidence="5">The sequence shown here is derived from an EMBL/GenBank/DDBJ whole genome shotgun (WGS) entry which is preliminary data.</text>
</comment>
<accession>A0A2N8STW5</accession>
<dbReference type="Proteomes" id="UP000235897">
    <property type="component" value="Unassembled WGS sequence"/>
</dbReference>
<keyword evidence="2" id="KW-0378">Hydrolase</keyword>
<dbReference type="InterPro" id="IPR013520">
    <property type="entry name" value="Ribonucl_H"/>
</dbReference>
<dbReference type="CDD" id="cd06133">
    <property type="entry name" value="ERI-1_3'hExo_like"/>
    <property type="match status" value="1"/>
</dbReference>
<dbReference type="SUPFAM" id="SSF53098">
    <property type="entry name" value="Ribonuclease H-like"/>
    <property type="match status" value="1"/>
</dbReference>
<dbReference type="RefSeq" id="WP_102846528.1">
    <property type="nucleotide sequence ID" value="NZ_JAMOIG010000005.1"/>
</dbReference>
<evidence type="ECO:0000313" key="6">
    <source>
        <dbReference type="Proteomes" id="UP000235897"/>
    </source>
</evidence>
<organism evidence="5 6">
    <name type="scientific">Stutzerimonas stutzeri</name>
    <name type="common">Pseudomonas stutzeri</name>
    <dbReference type="NCBI Taxonomy" id="316"/>
    <lineage>
        <taxon>Bacteria</taxon>
        <taxon>Pseudomonadati</taxon>
        <taxon>Pseudomonadota</taxon>
        <taxon>Gammaproteobacteria</taxon>
        <taxon>Pseudomonadales</taxon>
        <taxon>Pseudomonadaceae</taxon>
        <taxon>Stutzerimonas</taxon>
    </lineage>
</organism>
<sequence length="224" mass="25630">MQVKRWGQLDALRQQLGESRWLLCVDLEATCDDYPVGLDEAARNAHVLEVQRHEMETIEIGIALLDVQLEYRIVDHFGQFVRPLLRPKLTEFCTGLTGISQSDVDTAERFAAVQEQLGDWLAPRDTEGWRWCSWGDYDRNQLKEDAIRAGVDVLLDPARHINLKKCFWKIFACRALGLKCAVESIGLSWEGKHHRAIDDARNLARLTQLLLSSDAQRHGRHGMD</sequence>
<dbReference type="OrthoDB" id="4563729at2"/>
<dbReference type="AlphaFoldDB" id="A0A2N8STW5"/>
<evidence type="ECO:0000256" key="2">
    <source>
        <dbReference type="ARBA" id="ARBA00022801"/>
    </source>
</evidence>
<keyword evidence="3 5" id="KW-0269">Exonuclease</keyword>
<name>A0A2N8STW5_STUST</name>
<dbReference type="Pfam" id="PF00929">
    <property type="entry name" value="RNase_T"/>
    <property type="match status" value="1"/>
</dbReference>
<proteinExistence type="predicted"/>
<dbReference type="PANTHER" id="PTHR23044">
    <property type="entry name" value="3'-5' EXONUCLEASE ERI1-RELATED"/>
    <property type="match status" value="1"/>
</dbReference>
<dbReference type="GO" id="GO:0006259">
    <property type="term" value="P:DNA metabolic process"/>
    <property type="evidence" value="ECO:0007669"/>
    <property type="project" value="UniProtKB-ARBA"/>
</dbReference>